<keyword evidence="3" id="KW-1185">Reference proteome</keyword>
<reference evidence="3" key="1">
    <citation type="journal article" date="2017" name="Front. Plant Sci.">
        <title>Climate Clever Clovers: New Paradigm to Reduce the Environmental Footprint of Ruminants by Breeding Low Methanogenic Forages Utilizing Haplotype Variation.</title>
        <authorList>
            <person name="Kaur P."/>
            <person name="Appels R."/>
            <person name="Bayer P.E."/>
            <person name="Keeble-Gagnere G."/>
            <person name="Wang J."/>
            <person name="Hirakawa H."/>
            <person name="Shirasawa K."/>
            <person name="Vercoe P."/>
            <person name="Stefanova K."/>
            <person name="Durmic Z."/>
            <person name="Nichols P."/>
            <person name="Revell C."/>
            <person name="Isobe S.N."/>
            <person name="Edwards D."/>
            <person name="Erskine W."/>
        </authorList>
    </citation>
    <scope>NUCLEOTIDE SEQUENCE [LARGE SCALE GENOMIC DNA]</scope>
    <source>
        <strain evidence="3">cv. Daliak</strain>
    </source>
</reference>
<gene>
    <name evidence="2" type="ORF">TSUD_284460</name>
</gene>
<dbReference type="AlphaFoldDB" id="A0A2Z6PFP3"/>
<evidence type="ECO:0000313" key="3">
    <source>
        <dbReference type="Proteomes" id="UP000242715"/>
    </source>
</evidence>
<dbReference type="EMBL" id="DF974004">
    <property type="protein sequence ID" value="GAU43939.1"/>
    <property type="molecule type" value="Genomic_DNA"/>
</dbReference>
<dbReference type="Proteomes" id="UP000242715">
    <property type="component" value="Unassembled WGS sequence"/>
</dbReference>
<organism evidence="2 3">
    <name type="scientific">Trifolium subterraneum</name>
    <name type="common">Subterranean clover</name>
    <dbReference type="NCBI Taxonomy" id="3900"/>
    <lineage>
        <taxon>Eukaryota</taxon>
        <taxon>Viridiplantae</taxon>
        <taxon>Streptophyta</taxon>
        <taxon>Embryophyta</taxon>
        <taxon>Tracheophyta</taxon>
        <taxon>Spermatophyta</taxon>
        <taxon>Magnoliopsida</taxon>
        <taxon>eudicotyledons</taxon>
        <taxon>Gunneridae</taxon>
        <taxon>Pentapetalae</taxon>
        <taxon>rosids</taxon>
        <taxon>fabids</taxon>
        <taxon>Fabales</taxon>
        <taxon>Fabaceae</taxon>
        <taxon>Papilionoideae</taxon>
        <taxon>50 kb inversion clade</taxon>
        <taxon>NPAAA clade</taxon>
        <taxon>Hologalegina</taxon>
        <taxon>IRL clade</taxon>
        <taxon>Trifolieae</taxon>
        <taxon>Trifolium</taxon>
    </lineage>
</organism>
<protein>
    <submittedName>
        <fullName evidence="2">Uncharacterized protein</fullName>
    </submittedName>
</protein>
<evidence type="ECO:0000256" key="1">
    <source>
        <dbReference type="SAM" id="MobiDB-lite"/>
    </source>
</evidence>
<evidence type="ECO:0000313" key="2">
    <source>
        <dbReference type="EMBL" id="GAU43939.1"/>
    </source>
</evidence>
<proteinExistence type="predicted"/>
<feature type="region of interest" description="Disordered" evidence="1">
    <location>
        <begin position="101"/>
        <end position="127"/>
    </location>
</feature>
<feature type="compositionally biased region" description="Polar residues" evidence="1">
    <location>
        <begin position="116"/>
        <end position="127"/>
    </location>
</feature>
<accession>A0A2Z6PFP3</accession>
<sequence length="288" mass="31255">MVAFWCPAPRAKHQILLEFSAFCVLSAALYSMEAGVIFSSGQRKQGGASQGTSQGKDMALKCKKRKEGGMFRHSSLKKVVRLPCKDRREVLKILNKIVQHRRGKTSANRSGAEKNVGSSQATSSSESVNNDWKNWVVMHSDDQMAADDVGDIGKAIGFKFNSNNSNMFSDLTRSRKGKHVSQVAGGGGGTEKGWASGGLLTKWDSSKVEIWSSTSQEHVLWCHGCFLKSEFNSWMGQGFACVGISTLSGAKRSDDHHRQCLAPQITSLSTGGSVEGFIRSLPSGFDGR</sequence>
<name>A0A2Z6PFP3_TRISU</name>